<keyword evidence="5" id="KW-0175">Coiled coil</keyword>
<evidence type="ECO:0000256" key="2">
    <source>
        <dbReference type="ARBA" id="ARBA00022771"/>
    </source>
</evidence>
<evidence type="ECO:0000256" key="5">
    <source>
        <dbReference type="SAM" id="Coils"/>
    </source>
</evidence>
<dbReference type="GO" id="GO:0004842">
    <property type="term" value="F:ubiquitin-protein transferase activity"/>
    <property type="evidence" value="ECO:0007669"/>
    <property type="project" value="TreeGrafter"/>
</dbReference>
<dbReference type="PIRSF" id="PIRSF036836">
    <property type="entry name" value="RNase_bind_SBP1"/>
    <property type="match status" value="1"/>
</dbReference>
<keyword evidence="3" id="KW-0862">Zinc</keyword>
<dbReference type="OrthoDB" id="1711136at2759"/>
<dbReference type="GO" id="GO:0008270">
    <property type="term" value="F:zinc ion binding"/>
    <property type="evidence" value="ECO:0007669"/>
    <property type="project" value="UniProtKB-KW"/>
</dbReference>
<feature type="domain" description="RING-type" evidence="6">
    <location>
        <begin position="116"/>
        <end position="151"/>
    </location>
</feature>
<dbReference type="EMBL" id="LR746278">
    <property type="protein sequence ID" value="CAA7408551.1"/>
    <property type="molecule type" value="Genomic_DNA"/>
</dbReference>
<proteinExistence type="predicted"/>
<dbReference type="InterPro" id="IPR013083">
    <property type="entry name" value="Znf_RING/FYVE/PHD"/>
</dbReference>
<accession>A0A7I8LEU2</accession>
<evidence type="ECO:0000259" key="6">
    <source>
        <dbReference type="PROSITE" id="PS50089"/>
    </source>
</evidence>
<dbReference type="FunFam" id="3.30.40.10:FF:000239">
    <property type="entry name" value="probable BOI-related E3 ubiquitin-protein ligase 2"/>
    <property type="match status" value="1"/>
</dbReference>
<keyword evidence="1" id="KW-0479">Metal-binding</keyword>
<dbReference type="AlphaFoldDB" id="A0A7I8LEU2"/>
<protein>
    <recommendedName>
        <fullName evidence="6">RING-type domain-containing protein</fullName>
    </recommendedName>
</protein>
<keyword evidence="2 4" id="KW-0863">Zinc-finger</keyword>
<dbReference type="PROSITE" id="PS50089">
    <property type="entry name" value="ZF_RING_2"/>
    <property type="match status" value="1"/>
</dbReference>
<gene>
    <name evidence="7" type="ORF">SI8410_15019229</name>
</gene>
<evidence type="ECO:0000256" key="4">
    <source>
        <dbReference type="PROSITE-ProRule" id="PRU00175"/>
    </source>
</evidence>
<organism evidence="7 8">
    <name type="scientific">Spirodela intermedia</name>
    <name type="common">Intermediate duckweed</name>
    <dbReference type="NCBI Taxonomy" id="51605"/>
    <lineage>
        <taxon>Eukaryota</taxon>
        <taxon>Viridiplantae</taxon>
        <taxon>Streptophyta</taxon>
        <taxon>Embryophyta</taxon>
        <taxon>Tracheophyta</taxon>
        <taxon>Spermatophyta</taxon>
        <taxon>Magnoliopsida</taxon>
        <taxon>Liliopsida</taxon>
        <taxon>Araceae</taxon>
        <taxon>Lemnoideae</taxon>
        <taxon>Spirodela</taxon>
    </lineage>
</organism>
<dbReference type="PANTHER" id="PTHR42647:SF9">
    <property type="entry name" value="S-RIBONUCLEASE BINDING PROTEIN SBP1-RELATED"/>
    <property type="match status" value="1"/>
</dbReference>
<evidence type="ECO:0000313" key="8">
    <source>
        <dbReference type="Proteomes" id="UP000663760"/>
    </source>
</evidence>
<evidence type="ECO:0000256" key="3">
    <source>
        <dbReference type="ARBA" id="ARBA00022833"/>
    </source>
</evidence>
<dbReference type="PANTHER" id="PTHR42647">
    <property type="entry name" value="SBP (S-RIBONUCLEASE BINDING PROTEIN) FAMILY PROTEIN"/>
    <property type="match status" value="1"/>
</dbReference>
<dbReference type="InterPro" id="IPR001841">
    <property type="entry name" value="Znf_RING"/>
</dbReference>
<dbReference type="Gene3D" id="3.30.40.10">
    <property type="entry name" value="Zinc/RING finger domain, C3HC4 (zinc finger)"/>
    <property type="match status" value="1"/>
</dbReference>
<evidence type="ECO:0000313" key="7">
    <source>
        <dbReference type="EMBL" id="CAA7408551.1"/>
    </source>
</evidence>
<dbReference type="SUPFAM" id="SSF57850">
    <property type="entry name" value="RING/U-box"/>
    <property type="match status" value="1"/>
</dbReference>
<evidence type="ECO:0000256" key="1">
    <source>
        <dbReference type="ARBA" id="ARBA00022723"/>
    </source>
</evidence>
<dbReference type="Proteomes" id="UP000663760">
    <property type="component" value="Chromosome 15"/>
</dbReference>
<feature type="coiled-coil region" evidence="5">
    <location>
        <begin position="21"/>
        <end position="48"/>
    </location>
</feature>
<keyword evidence="8" id="KW-1185">Reference proteome</keyword>
<name>A0A7I8LEU2_SPIIN</name>
<sequence>MKQRHVTFFLGAVEKAVGRKLREKEVQIESMNRRNKELNERIKQVSMEAQSWHYRARFNESVVSVLKNNLKQAVAQGASQGREGCGDSEVDDAASSYGPSAPLGGDAVPAAGAMACRACRSREISVLLLPCRHLCLCRDCGGSVNVCPLCRTTTTAGVPVFMS</sequence>
<dbReference type="Pfam" id="PF13920">
    <property type="entry name" value="zf-C3HC4_3"/>
    <property type="match status" value="1"/>
</dbReference>
<reference evidence="7" key="1">
    <citation type="submission" date="2020-02" db="EMBL/GenBank/DDBJ databases">
        <authorList>
            <person name="Scholz U."/>
            <person name="Mascher M."/>
            <person name="Fiebig A."/>
        </authorList>
    </citation>
    <scope>NUCLEOTIDE SEQUENCE</scope>
</reference>
<dbReference type="CDD" id="cd16649">
    <property type="entry name" value="mRING-HC-C3HC5_CGRF1-like"/>
    <property type="match status" value="1"/>
</dbReference>